<reference evidence="1 2" key="1">
    <citation type="submission" date="2007-11" db="EMBL/GenBank/DDBJ databases">
        <authorList>
            <consortium name="The Salmonella enterica serovar Paratyphi B Genome Sequencing Project"/>
            <person name="McClelland M."/>
            <person name="Sanderson E.K."/>
            <person name="Porwollik S."/>
            <person name="Spieth J."/>
            <person name="Clifton W.S."/>
            <person name="Fulton R."/>
            <person name="Cordes M."/>
            <person name="Wollam A."/>
            <person name="Shah N."/>
            <person name="Pepin K."/>
            <person name="Bhonagiri V."/>
            <person name="Nash W."/>
            <person name="Johnson M."/>
            <person name="Thiruvilangam P."/>
            <person name="Wilson R."/>
        </authorList>
    </citation>
    <scope>NUCLEOTIDE SEQUENCE [LARGE SCALE GENOMIC DNA]</scope>
    <source>
        <strain evidence="2">ATCC BAA-1250 / SPB7</strain>
    </source>
</reference>
<protein>
    <submittedName>
        <fullName evidence="1">Uncharacterized protein</fullName>
    </submittedName>
</protein>
<evidence type="ECO:0000313" key="2">
    <source>
        <dbReference type="Proteomes" id="UP000008556"/>
    </source>
</evidence>
<gene>
    <name evidence="1" type="ordered locus">SPAB_03954</name>
</gene>
<organism evidence="1 2">
    <name type="scientific">Salmonella paratyphi B (strain ATCC BAA-1250 / SPB7)</name>
    <dbReference type="NCBI Taxonomy" id="1016998"/>
    <lineage>
        <taxon>Bacteria</taxon>
        <taxon>Pseudomonadati</taxon>
        <taxon>Pseudomonadota</taxon>
        <taxon>Gammaproteobacteria</taxon>
        <taxon>Enterobacterales</taxon>
        <taxon>Enterobacteriaceae</taxon>
        <taxon>Salmonella</taxon>
    </lineage>
</organism>
<accession>A0A6C6Z6Y4</accession>
<evidence type="ECO:0000313" key="1">
    <source>
        <dbReference type="EMBL" id="ABX69284.1"/>
    </source>
</evidence>
<name>A0A6C6Z6Y4_SALPB</name>
<dbReference type="AlphaFoldDB" id="A0A6C6Z6Y4"/>
<dbReference type="EMBL" id="CP000886">
    <property type="protein sequence ID" value="ABX69284.1"/>
    <property type="molecule type" value="Genomic_DNA"/>
</dbReference>
<dbReference type="Proteomes" id="UP000008556">
    <property type="component" value="Chromosome"/>
</dbReference>
<proteinExistence type="predicted"/>
<dbReference type="KEGG" id="spq:SPAB_03954"/>
<sequence>MFFRDHYGKPIGIRKNRQKSQVMLIFPNFMTRCFTFNYLTENAGHSISPLTEGLIDALSV</sequence>